<dbReference type="EMBL" id="MN739020">
    <property type="protein sequence ID" value="QHT35365.1"/>
    <property type="molecule type" value="Genomic_DNA"/>
</dbReference>
<sequence>MTEMMTQNAPKYLCEKCDYRCCKKSDLTRHCATDKCKMARNDDKMMTQKEPLDKFMCLCGRGYKYRQGLHVHMKKCDKTDGFVATMPSKSDELQILTNLVTELVKSNMELVKQNQDIQKQTHDAITQNHNQMLEIVKNGTNNVTTNSNNKSFNINLFLNEQCKDALNLTQFVKGIEVSREDLMNTGNLGFVNGISKILLDNLKQLGVHERPIHCTDLKRDIVYIKDEDKWTKEEDDKKLRIAIQEVSRKSMGTLINWKKSNPDYADVNSEFSQQCISMQRNSVAGDDRDTFFPKVIRALNKEMVVDKNLQN</sequence>
<organism evidence="1">
    <name type="scientific">viral metagenome</name>
    <dbReference type="NCBI Taxonomy" id="1070528"/>
    <lineage>
        <taxon>unclassified sequences</taxon>
        <taxon>metagenomes</taxon>
        <taxon>organismal metagenomes</taxon>
    </lineage>
</organism>
<proteinExistence type="predicted"/>
<reference evidence="1" key="1">
    <citation type="journal article" date="2020" name="Nature">
        <title>Giant virus diversity and host interactions through global metagenomics.</title>
        <authorList>
            <person name="Schulz F."/>
            <person name="Roux S."/>
            <person name="Paez-Espino D."/>
            <person name="Jungbluth S."/>
            <person name="Walsh D.A."/>
            <person name="Denef V.J."/>
            <person name="McMahon K.D."/>
            <person name="Konstantinidis K.T."/>
            <person name="Eloe-Fadrosh E.A."/>
            <person name="Kyrpides N.C."/>
            <person name="Woyke T."/>
        </authorList>
    </citation>
    <scope>NUCLEOTIDE SEQUENCE</scope>
    <source>
        <strain evidence="1">GVMAG-M-3300009180-1</strain>
    </source>
</reference>
<accession>A0A6C0F874</accession>
<dbReference type="AlphaFoldDB" id="A0A6C0F874"/>
<protein>
    <recommendedName>
        <fullName evidence="2">C2H2-type domain-containing protein</fullName>
    </recommendedName>
</protein>
<name>A0A6C0F874_9ZZZZ</name>
<evidence type="ECO:0008006" key="2">
    <source>
        <dbReference type="Google" id="ProtNLM"/>
    </source>
</evidence>
<evidence type="ECO:0000313" key="1">
    <source>
        <dbReference type="EMBL" id="QHT35365.1"/>
    </source>
</evidence>